<dbReference type="PANTHER" id="PTHR38446:SF1">
    <property type="entry name" value="BLL0914 PROTEIN"/>
    <property type="match status" value="1"/>
</dbReference>
<feature type="transmembrane region" description="Helical" evidence="1">
    <location>
        <begin position="111"/>
        <end position="130"/>
    </location>
</feature>
<keyword evidence="1" id="KW-1133">Transmembrane helix</keyword>
<proteinExistence type="predicted"/>
<name>A0ABU0XDR3_9MICO</name>
<dbReference type="RefSeq" id="WP_308487267.1">
    <property type="nucleotide sequence ID" value="NZ_JAVFCB010000001.1"/>
</dbReference>
<protein>
    <submittedName>
        <fullName evidence="2">DUF1304 domain-containing protein</fullName>
    </submittedName>
</protein>
<gene>
    <name evidence="2" type="ORF">RBR11_00160</name>
</gene>
<accession>A0ABU0XDR3</accession>
<feature type="transmembrane region" description="Helical" evidence="1">
    <location>
        <begin position="6"/>
        <end position="26"/>
    </location>
</feature>
<keyword evidence="3" id="KW-1185">Reference proteome</keyword>
<comment type="caution">
    <text evidence="2">The sequence shown here is derived from an EMBL/GenBank/DDBJ whole genome shotgun (WGS) entry which is preliminary data.</text>
</comment>
<dbReference type="PANTHER" id="PTHR38446">
    <property type="entry name" value="BLL0914 PROTEIN"/>
    <property type="match status" value="1"/>
</dbReference>
<evidence type="ECO:0000313" key="3">
    <source>
        <dbReference type="Proteomes" id="UP001230289"/>
    </source>
</evidence>
<dbReference type="EMBL" id="JAVFCB010000001">
    <property type="protein sequence ID" value="MDQ4212325.1"/>
    <property type="molecule type" value="Genomic_DNA"/>
</dbReference>
<keyword evidence="1" id="KW-0812">Transmembrane</keyword>
<feature type="transmembrane region" description="Helical" evidence="1">
    <location>
        <begin position="81"/>
        <end position="104"/>
    </location>
</feature>
<dbReference type="Pfam" id="PF06993">
    <property type="entry name" value="DUF1304"/>
    <property type="match status" value="1"/>
</dbReference>
<dbReference type="InterPro" id="IPR009732">
    <property type="entry name" value="DUF1304"/>
</dbReference>
<feature type="transmembrane region" description="Helical" evidence="1">
    <location>
        <begin position="56"/>
        <end position="75"/>
    </location>
</feature>
<sequence>MFFVIGAVLAGLGALIHVYIFVLESVRWTHTSTRRIFGVATEADARTMKQLAFNQGFYNLFLAILVVIGVVVALGSGVWFVVGWALTLAGVGMMLAAALVLVLSDRTKLRAATVQGLLPLLAVVALVVAVI</sequence>
<evidence type="ECO:0000313" key="2">
    <source>
        <dbReference type="EMBL" id="MDQ4212325.1"/>
    </source>
</evidence>
<reference evidence="2 3" key="1">
    <citation type="submission" date="2023-08" db="EMBL/GenBank/DDBJ databases">
        <title>Microbacterium sp. nov., isolated from a waste landfill.</title>
        <authorList>
            <person name="Wen W."/>
        </authorList>
    </citation>
    <scope>NUCLEOTIDE SEQUENCE [LARGE SCALE GENOMIC DNA]</scope>
    <source>
        <strain evidence="2 3">ASV81</strain>
    </source>
</reference>
<evidence type="ECO:0000256" key="1">
    <source>
        <dbReference type="SAM" id="Phobius"/>
    </source>
</evidence>
<dbReference type="Proteomes" id="UP001230289">
    <property type="component" value="Unassembled WGS sequence"/>
</dbReference>
<organism evidence="2 3">
    <name type="scientific">Microbacterium capsulatum</name>
    <dbReference type="NCBI Taxonomy" id="3041921"/>
    <lineage>
        <taxon>Bacteria</taxon>
        <taxon>Bacillati</taxon>
        <taxon>Actinomycetota</taxon>
        <taxon>Actinomycetes</taxon>
        <taxon>Micrococcales</taxon>
        <taxon>Microbacteriaceae</taxon>
        <taxon>Microbacterium</taxon>
    </lineage>
</organism>
<keyword evidence="1" id="KW-0472">Membrane</keyword>